<evidence type="ECO:0000313" key="2">
    <source>
        <dbReference type="EMBL" id="MFC6792509.1"/>
    </source>
</evidence>
<keyword evidence="1" id="KW-1133">Transmembrane helix</keyword>
<reference evidence="3" key="1">
    <citation type="journal article" date="2019" name="Int. J. Syst. Evol. Microbiol.">
        <title>The Global Catalogue of Microorganisms (GCM) 10K type strain sequencing project: providing services to taxonomists for standard genome sequencing and annotation.</title>
        <authorList>
            <consortium name="The Broad Institute Genomics Platform"/>
            <consortium name="The Broad Institute Genome Sequencing Center for Infectious Disease"/>
            <person name="Wu L."/>
            <person name="Ma J."/>
        </authorList>
    </citation>
    <scope>NUCLEOTIDE SEQUENCE [LARGE SCALE GENOMIC DNA]</scope>
    <source>
        <strain evidence="3">CCUG 48316</strain>
    </source>
</reference>
<dbReference type="RefSeq" id="WP_378974473.1">
    <property type="nucleotide sequence ID" value="NZ_JBHSWN010000001.1"/>
</dbReference>
<feature type="transmembrane region" description="Helical" evidence="1">
    <location>
        <begin position="28"/>
        <end position="55"/>
    </location>
</feature>
<evidence type="ECO:0000313" key="3">
    <source>
        <dbReference type="Proteomes" id="UP001596292"/>
    </source>
</evidence>
<comment type="caution">
    <text evidence="2">The sequence shown here is derived from an EMBL/GenBank/DDBJ whole genome shotgun (WGS) entry which is preliminary data.</text>
</comment>
<name>A0ABW2BS58_9HYPH</name>
<sequence length="75" mass="8332">MTTTRPIRLPLRWPIDPWPRASLAERTAVGSVLILLLAVPCMAAALVLALTVILVQHACRSYDLGAMVRARIERR</sequence>
<dbReference type="EMBL" id="JBHSWN010000001">
    <property type="protein sequence ID" value="MFC6792509.1"/>
    <property type="molecule type" value="Genomic_DNA"/>
</dbReference>
<keyword evidence="3" id="KW-1185">Reference proteome</keyword>
<organism evidence="2 3">
    <name type="scientific">Methylobacterium komagatae</name>
    <dbReference type="NCBI Taxonomy" id="374425"/>
    <lineage>
        <taxon>Bacteria</taxon>
        <taxon>Pseudomonadati</taxon>
        <taxon>Pseudomonadota</taxon>
        <taxon>Alphaproteobacteria</taxon>
        <taxon>Hyphomicrobiales</taxon>
        <taxon>Methylobacteriaceae</taxon>
        <taxon>Methylobacterium</taxon>
    </lineage>
</organism>
<dbReference type="Proteomes" id="UP001596292">
    <property type="component" value="Unassembled WGS sequence"/>
</dbReference>
<keyword evidence="1" id="KW-0472">Membrane</keyword>
<keyword evidence="1" id="KW-0812">Transmembrane</keyword>
<gene>
    <name evidence="2" type="ORF">ACFQE0_24885</name>
</gene>
<protein>
    <submittedName>
        <fullName evidence="2">Uncharacterized protein</fullName>
    </submittedName>
</protein>
<accession>A0ABW2BS58</accession>
<proteinExistence type="predicted"/>
<evidence type="ECO:0000256" key="1">
    <source>
        <dbReference type="SAM" id="Phobius"/>
    </source>
</evidence>